<dbReference type="PANTHER" id="PTHR17901:SF14">
    <property type="entry name" value="MAGNESIUM-DEPENDENT PHOSPHATASE 1"/>
    <property type="match status" value="1"/>
</dbReference>
<name>A0A1Y1UZK4_9FUNG</name>
<sequence>MALEFEGFKYLPKVVVFDLDYTLWPLYVDCLSGPPFRLVNHVVTDRSGDRVKFYKDVPLIIHSLKRNGIKVGIASRTGAISWAEQIIQLIPLPLIQEDEVPKSEIYSKTLKDIVDVVEIYPTSKIRHIKQIAKRLNINLNEILFFDDETRNIRDLKSIGVTSIFVDDGMSIKVLHEGLREFNKNMNNYYS</sequence>
<dbReference type="InterPro" id="IPR010033">
    <property type="entry name" value="HAD_SF_ppase_IIIC"/>
</dbReference>
<evidence type="ECO:0000313" key="2">
    <source>
        <dbReference type="Proteomes" id="UP000193719"/>
    </source>
</evidence>
<evidence type="ECO:0000313" key="1">
    <source>
        <dbReference type="EMBL" id="ORX44134.1"/>
    </source>
</evidence>
<keyword evidence="2" id="KW-1185">Reference proteome</keyword>
<reference evidence="1 2" key="1">
    <citation type="submission" date="2016-08" db="EMBL/GenBank/DDBJ databases">
        <title>Genomes of anaerobic fungi encode conserved fungal cellulosomes for biomass hydrolysis.</title>
        <authorList>
            <consortium name="DOE Joint Genome Institute"/>
            <person name="Haitjema C.H."/>
            <person name="Gilmore S.P."/>
            <person name="Henske J.K."/>
            <person name="Solomon K.V."/>
            <person name="De Groot R."/>
            <person name="Kuo A."/>
            <person name="Mondo S.J."/>
            <person name="Salamov A.A."/>
            <person name="Labutti K."/>
            <person name="Zhao Z."/>
            <person name="Chiniquy J."/>
            <person name="Barry K."/>
            <person name="Brewer H.M."/>
            <person name="Purvine S.O."/>
            <person name="Wright A.T."/>
            <person name="Boxma B."/>
            <person name="Van Alen T."/>
            <person name="Hackstein J.H."/>
            <person name="Baker S.E."/>
            <person name="Grigoriev I.V."/>
            <person name="O'Malley M.A."/>
        </authorList>
    </citation>
    <scope>NUCLEOTIDE SEQUENCE [LARGE SCALE GENOMIC DNA]</scope>
    <source>
        <strain evidence="2">finn</strain>
    </source>
</reference>
<dbReference type="NCBIfam" id="TIGR01681">
    <property type="entry name" value="HAD-SF-IIIC"/>
    <property type="match status" value="1"/>
</dbReference>
<dbReference type="STRING" id="1754191.A0A1Y1UZK4"/>
<dbReference type="Proteomes" id="UP000193719">
    <property type="component" value="Unassembled WGS sequence"/>
</dbReference>
<dbReference type="GO" id="GO:0003993">
    <property type="term" value="F:acid phosphatase activity"/>
    <property type="evidence" value="ECO:0007669"/>
    <property type="project" value="TreeGrafter"/>
</dbReference>
<protein>
    <submittedName>
        <fullName evidence="1">Magnesium-dependent phosphatase-1</fullName>
    </submittedName>
</protein>
<dbReference type="EMBL" id="MCFH01000047">
    <property type="protein sequence ID" value="ORX44134.1"/>
    <property type="molecule type" value="Genomic_DNA"/>
</dbReference>
<dbReference type="PANTHER" id="PTHR17901">
    <property type="entry name" value="MAGNESIUM-DEPENDENT PHOSPHATASE 1 MDP1"/>
    <property type="match status" value="1"/>
</dbReference>
<dbReference type="AlphaFoldDB" id="A0A1Y1UZK4"/>
<dbReference type="NCBIfam" id="TIGR01685">
    <property type="entry name" value="MDP-1"/>
    <property type="match status" value="1"/>
</dbReference>
<comment type="caution">
    <text evidence="1">The sequence shown here is derived from an EMBL/GenBank/DDBJ whole genome shotgun (WGS) entry which is preliminary data.</text>
</comment>
<dbReference type="SUPFAM" id="SSF56784">
    <property type="entry name" value="HAD-like"/>
    <property type="match status" value="1"/>
</dbReference>
<accession>A0A1Y1UZK4</accession>
<reference evidence="1 2" key="2">
    <citation type="submission" date="2016-08" db="EMBL/GenBank/DDBJ databases">
        <title>Pervasive Adenine N6-methylation of Active Genes in Fungi.</title>
        <authorList>
            <consortium name="DOE Joint Genome Institute"/>
            <person name="Mondo S.J."/>
            <person name="Dannebaum R.O."/>
            <person name="Kuo R.C."/>
            <person name="Labutti K."/>
            <person name="Haridas S."/>
            <person name="Kuo A."/>
            <person name="Salamov A."/>
            <person name="Ahrendt S.R."/>
            <person name="Lipzen A."/>
            <person name="Sullivan W."/>
            <person name="Andreopoulos W.B."/>
            <person name="Clum A."/>
            <person name="Lindquist E."/>
            <person name="Daum C."/>
            <person name="Ramamoorthy G.K."/>
            <person name="Gryganskyi A."/>
            <person name="Culley D."/>
            <person name="Magnuson J.K."/>
            <person name="James T.Y."/>
            <person name="O'Malley M.A."/>
            <person name="Stajich J.E."/>
            <person name="Spatafora J.W."/>
            <person name="Visel A."/>
            <person name="Grigoriev I.V."/>
        </authorList>
    </citation>
    <scope>NUCLEOTIDE SEQUENCE [LARGE SCALE GENOMIC DNA]</scope>
    <source>
        <strain evidence="2">finn</strain>
    </source>
</reference>
<gene>
    <name evidence="1" type="ORF">BCR36DRAFT_586266</name>
</gene>
<dbReference type="InterPro" id="IPR036412">
    <property type="entry name" value="HAD-like_sf"/>
</dbReference>
<dbReference type="OrthoDB" id="2865258at2759"/>
<dbReference type="Pfam" id="PF12689">
    <property type="entry name" value="Acid_PPase"/>
    <property type="match status" value="1"/>
</dbReference>
<dbReference type="SFLD" id="SFLDG01131">
    <property type="entry name" value="C1.5.2:_MDP_Like"/>
    <property type="match status" value="1"/>
</dbReference>
<dbReference type="InterPro" id="IPR023214">
    <property type="entry name" value="HAD_sf"/>
</dbReference>
<dbReference type="InterPro" id="IPR010036">
    <property type="entry name" value="MDP_1_eu_arc"/>
</dbReference>
<organism evidence="1 2">
    <name type="scientific">Piromyces finnis</name>
    <dbReference type="NCBI Taxonomy" id="1754191"/>
    <lineage>
        <taxon>Eukaryota</taxon>
        <taxon>Fungi</taxon>
        <taxon>Fungi incertae sedis</taxon>
        <taxon>Chytridiomycota</taxon>
        <taxon>Chytridiomycota incertae sedis</taxon>
        <taxon>Neocallimastigomycetes</taxon>
        <taxon>Neocallimastigales</taxon>
        <taxon>Neocallimastigaceae</taxon>
        <taxon>Piromyces</taxon>
    </lineage>
</organism>
<proteinExistence type="predicted"/>
<dbReference type="SFLD" id="SFLDG01129">
    <property type="entry name" value="C1.5:_HAD__Beta-PGM__Phosphata"/>
    <property type="match status" value="1"/>
</dbReference>
<dbReference type="Gene3D" id="3.40.50.1000">
    <property type="entry name" value="HAD superfamily/HAD-like"/>
    <property type="match status" value="1"/>
</dbReference>
<dbReference type="SFLD" id="SFLDS00003">
    <property type="entry name" value="Haloacid_Dehalogenase"/>
    <property type="match status" value="1"/>
</dbReference>